<dbReference type="InterPro" id="IPR000768">
    <property type="entry name" value="ART"/>
</dbReference>
<dbReference type="AlphaFoldDB" id="A0A812R8F8"/>
<dbReference type="Pfam" id="PF01129">
    <property type="entry name" value="ART"/>
    <property type="match status" value="1"/>
</dbReference>
<gene>
    <name evidence="7" type="ORF">SNAT2548_LOCUS23008</name>
</gene>
<dbReference type="Gene3D" id="3.90.176.10">
    <property type="entry name" value="Toxin ADP-ribosyltransferase, Chain A, domain 1"/>
    <property type="match status" value="1"/>
</dbReference>
<evidence type="ECO:0000256" key="5">
    <source>
        <dbReference type="ARBA" id="ARBA00047597"/>
    </source>
</evidence>
<evidence type="ECO:0000256" key="6">
    <source>
        <dbReference type="RuleBase" id="RU361228"/>
    </source>
</evidence>
<keyword evidence="6" id="KW-0521">NADP</keyword>
<comment type="catalytic activity">
    <reaction evidence="5 6">
        <text>L-arginyl-[protein] + NAD(+) = N(omega)-(ADP-D-ribosyl)-L-arginyl-[protein] + nicotinamide + H(+)</text>
        <dbReference type="Rhea" id="RHEA:19149"/>
        <dbReference type="Rhea" id="RHEA-COMP:10532"/>
        <dbReference type="Rhea" id="RHEA-COMP:15087"/>
        <dbReference type="ChEBI" id="CHEBI:15378"/>
        <dbReference type="ChEBI" id="CHEBI:17154"/>
        <dbReference type="ChEBI" id="CHEBI:29965"/>
        <dbReference type="ChEBI" id="CHEBI:57540"/>
        <dbReference type="ChEBI" id="CHEBI:142554"/>
        <dbReference type="EC" id="2.4.2.31"/>
    </reaction>
</comment>
<dbReference type="OrthoDB" id="423533at2759"/>
<evidence type="ECO:0000313" key="8">
    <source>
        <dbReference type="Proteomes" id="UP000604046"/>
    </source>
</evidence>
<keyword evidence="3 6" id="KW-0808">Transferase</keyword>
<evidence type="ECO:0000313" key="7">
    <source>
        <dbReference type="EMBL" id="CAE7423085.1"/>
    </source>
</evidence>
<organism evidence="7 8">
    <name type="scientific">Symbiodinium natans</name>
    <dbReference type="NCBI Taxonomy" id="878477"/>
    <lineage>
        <taxon>Eukaryota</taxon>
        <taxon>Sar</taxon>
        <taxon>Alveolata</taxon>
        <taxon>Dinophyceae</taxon>
        <taxon>Suessiales</taxon>
        <taxon>Symbiodiniaceae</taxon>
        <taxon>Symbiodinium</taxon>
    </lineage>
</organism>
<accession>A0A812R8F8</accession>
<dbReference type="EMBL" id="CAJNDS010002305">
    <property type="protein sequence ID" value="CAE7423085.1"/>
    <property type="molecule type" value="Genomic_DNA"/>
</dbReference>
<evidence type="ECO:0000256" key="1">
    <source>
        <dbReference type="ARBA" id="ARBA00009558"/>
    </source>
</evidence>
<dbReference type="GO" id="GO:0106274">
    <property type="term" value="F:NAD+-protein-arginine ADP-ribosyltransferase activity"/>
    <property type="evidence" value="ECO:0007669"/>
    <property type="project" value="UniProtKB-EC"/>
</dbReference>
<keyword evidence="4" id="KW-0548">Nucleotidyltransferase</keyword>
<dbReference type="Proteomes" id="UP000604046">
    <property type="component" value="Unassembled WGS sequence"/>
</dbReference>
<keyword evidence="2 6" id="KW-0328">Glycosyltransferase</keyword>
<dbReference type="SUPFAM" id="SSF56399">
    <property type="entry name" value="ADP-ribosylation"/>
    <property type="match status" value="1"/>
</dbReference>
<evidence type="ECO:0000256" key="2">
    <source>
        <dbReference type="ARBA" id="ARBA00022676"/>
    </source>
</evidence>
<reference evidence="7" key="1">
    <citation type="submission" date="2021-02" db="EMBL/GenBank/DDBJ databases">
        <authorList>
            <person name="Dougan E. K."/>
            <person name="Rhodes N."/>
            <person name="Thang M."/>
            <person name="Chan C."/>
        </authorList>
    </citation>
    <scope>NUCLEOTIDE SEQUENCE</scope>
</reference>
<dbReference type="EC" id="2.4.2.31" evidence="6"/>
<dbReference type="GO" id="GO:0016779">
    <property type="term" value="F:nucleotidyltransferase activity"/>
    <property type="evidence" value="ECO:0007669"/>
    <property type="project" value="UniProtKB-KW"/>
</dbReference>
<protein>
    <recommendedName>
        <fullName evidence="6">NAD(P)(+)--arginine ADP-ribosyltransferase</fullName>
        <ecNumber evidence="6">2.4.2.31</ecNumber>
    </recommendedName>
    <alternativeName>
        <fullName evidence="6">Mono(ADP-ribosyl)transferase</fullName>
    </alternativeName>
</protein>
<comment type="similarity">
    <text evidence="1 6">Belongs to the Arg-specific ADP-ribosyltransferase family.</text>
</comment>
<keyword evidence="6" id="KW-0520">NAD</keyword>
<keyword evidence="8" id="KW-1185">Reference proteome</keyword>
<dbReference type="PROSITE" id="PS51996">
    <property type="entry name" value="TR_MART"/>
    <property type="match status" value="1"/>
</dbReference>
<evidence type="ECO:0000256" key="3">
    <source>
        <dbReference type="ARBA" id="ARBA00022679"/>
    </source>
</evidence>
<comment type="caution">
    <text evidence="7">The sequence shown here is derived from an EMBL/GenBank/DDBJ whole genome shotgun (WGS) entry which is preliminary data.</text>
</comment>
<evidence type="ECO:0000256" key="4">
    <source>
        <dbReference type="ARBA" id="ARBA00022695"/>
    </source>
</evidence>
<sequence length="357" mass="41199">MFGVLTRLDRGNFMQNHRFAQPRWLHSGTAELFSAMNDLQRLRLQSQRQRLPCCYVGEDSGSFDRQSFLADLDLFPIGQEAIFELQRHGFTQTRKWLPKGMFHERFPEGAQVNRYESTVAYVYTQGSAFAFNANKLCFEKKWRELFEQYGNIMRCLWMYVEKMQARYGRSQTQNRGMQGVWDVFRRAYQVGSRFEWRSFTSTSIDKDAALDFASGKYSGGNELPKRPVLFVIRTNSRGAPLFSWSNYPDEDEVLLLPFQRFVVEGMSVQGGTLTIELQTIVPHAQWMAYQVMCQPGLAYRFSRNIYDRDDQPAGPCCGDVFAGRREGRNWVVTTIPGLGDRFLPSPSVARSSSESAR</sequence>
<proteinExistence type="inferred from homology"/>
<name>A0A812R8F8_9DINO</name>